<evidence type="ECO:0000313" key="3">
    <source>
        <dbReference type="Proteomes" id="UP000275910"/>
    </source>
</evidence>
<evidence type="ECO:0000313" key="2">
    <source>
        <dbReference type="EMBL" id="ROU08900.1"/>
    </source>
</evidence>
<keyword evidence="1" id="KW-0812">Transmembrane</keyword>
<dbReference type="EMBL" id="RCTY01000006">
    <property type="protein sequence ID" value="ROU08900.1"/>
    <property type="molecule type" value="Genomic_DNA"/>
</dbReference>
<feature type="transmembrane region" description="Helical" evidence="1">
    <location>
        <begin position="36"/>
        <end position="55"/>
    </location>
</feature>
<protein>
    <recommendedName>
        <fullName evidence="4">Transmembrane protein</fullName>
    </recommendedName>
</protein>
<evidence type="ECO:0008006" key="4">
    <source>
        <dbReference type="Google" id="ProtNLM"/>
    </source>
</evidence>
<feature type="transmembrane region" description="Helical" evidence="1">
    <location>
        <begin position="217"/>
        <end position="250"/>
    </location>
</feature>
<feature type="transmembrane region" description="Helical" evidence="1">
    <location>
        <begin position="122"/>
        <end position="143"/>
    </location>
</feature>
<keyword evidence="1" id="KW-0472">Membrane</keyword>
<reference evidence="2 3" key="1">
    <citation type="submission" date="2018-10" db="EMBL/GenBank/DDBJ databases">
        <title>The genome of Lysobacter enzymogenes OH11.</title>
        <authorList>
            <person name="Liu F."/>
            <person name="Zhao Y."/>
            <person name="Qian G."/>
            <person name="Chen Y."/>
            <person name="Xu H."/>
        </authorList>
    </citation>
    <scope>NUCLEOTIDE SEQUENCE [LARGE SCALE GENOMIC DNA]</scope>
    <source>
        <strain evidence="2 3">OH11</strain>
    </source>
</reference>
<accession>A0A3N2RN71</accession>
<feature type="transmembrane region" description="Helical" evidence="1">
    <location>
        <begin position="182"/>
        <end position="205"/>
    </location>
</feature>
<keyword evidence="1" id="KW-1133">Transmembrane helix</keyword>
<gene>
    <name evidence="2" type="ORF">D9T17_02090</name>
</gene>
<dbReference type="AlphaFoldDB" id="A0A3N2RN71"/>
<name>A0A3N2RN71_LYSEN</name>
<organism evidence="2 3">
    <name type="scientific">Lysobacter enzymogenes</name>
    <dbReference type="NCBI Taxonomy" id="69"/>
    <lineage>
        <taxon>Bacteria</taxon>
        <taxon>Pseudomonadati</taxon>
        <taxon>Pseudomonadota</taxon>
        <taxon>Gammaproteobacteria</taxon>
        <taxon>Lysobacterales</taxon>
        <taxon>Lysobacteraceae</taxon>
        <taxon>Lysobacter</taxon>
    </lineage>
</organism>
<comment type="caution">
    <text evidence="2">The sequence shown here is derived from an EMBL/GenBank/DDBJ whole genome shotgun (WGS) entry which is preliminary data.</text>
</comment>
<sequence length="311" mass="33619">MPGTDPMTPSIRKVPLTHGAQWLLRAINLGTRNPRAIFGAALLLIAVLYLVMYVFTMPLRLGGEPDLEGLFRILAIAMLAAALVLPVLLGGLMHVIREAENGRPVRARDLFAPLRLHRTLPLALLGLIQIALALICGSLLLWATGEDFWAQYQEMVRGAITGRISTVPTAEQPALVALAQLLFYYFSTAVVLVSVPQIMFSGLGLSDAVKRSFGASLWNLGSYLFATMLFMLGAMLAGLLVSVAALVVMVLGASVTPMLGHLLAWVLFTAYGMAFLVVMCGTCYYAWRDVFAQDGDGAAPQPPARQDRFEA</sequence>
<feature type="transmembrane region" description="Helical" evidence="1">
    <location>
        <begin position="262"/>
        <end position="287"/>
    </location>
</feature>
<evidence type="ECO:0000256" key="1">
    <source>
        <dbReference type="SAM" id="Phobius"/>
    </source>
</evidence>
<feature type="transmembrane region" description="Helical" evidence="1">
    <location>
        <begin position="70"/>
        <end position="96"/>
    </location>
</feature>
<dbReference type="Proteomes" id="UP000275910">
    <property type="component" value="Unassembled WGS sequence"/>
</dbReference>
<proteinExistence type="predicted"/>